<protein>
    <submittedName>
        <fullName evidence="1">Uncharacterized protein</fullName>
    </submittedName>
</protein>
<organism evidence="1 2">
    <name type="scientific">Ensete ventricosum</name>
    <name type="common">Abyssinian banana</name>
    <name type="synonym">Musa ensete</name>
    <dbReference type="NCBI Taxonomy" id="4639"/>
    <lineage>
        <taxon>Eukaryota</taxon>
        <taxon>Viridiplantae</taxon>
        <taxon>Streptophyta</taxon>
        <taxon>Embryophyta</taxon>
        <taxon>Tracheophyta</taxon>
        <taxon>Spermatophyta</taxon>
        <taxon>Magnoliopsida</taxon>
        <taxon>Liliopsida</taxon>
        <taxon>Zingiberales</taxon>
        <taxon>Musaceae</taxon>
        <taxon>Ensete</taxon>
    </lineage>
</organism>
<accession>A0A426X5K1</accession>
<reference evidence="1 2" key="1">
    <citation type="journal article" date="2014" name="Agronomy (Basel)">
        <title>A Draft Genome Sequence for Ensete ventricosum, the Drought-Tolerant Tree Against Hunger.</title>
        <authorList>
            <person name="Harrison J."/>
            <person name="Moore K.A."/>
            <person name="Paszkiewicz K."/>
            <person name="Jones T."/>
            <person name="Grant M."/>
            <person name="Ambacheew D."/>
            <person name="Muzemil S."/>
            <person name="Studholme D.J."/>
        </authorList>
    </citation>
    <scope>NUCLEOTIDE SEQUENCE [LARGE SCALE GENOMIC DNA]</scope>
</reference>
<name>A0A426X5K1_ENSVE</name>
<dbReference type="EMBL" id="AMZH03026113">
    <property type="protein sequence ID" value="RRT34761.1"/>
    <property type="molecule type" value="Genomic_DNA"/>
</dbReference>
<evidence type="ECO:0000313" key="1">
    <source>
        <dbReference type="EMBL" id="RRT34761.1"/>
    </source>
</evidence>
<dbReference type="AlphaFoldDB" id="A0A426X5K1"/>
<evidence type="ECO:0000313" key="2">
    <source>
        <dbReference type="Proteomes" id="UP000287651"/>
    </source>
</evidence>
<sequence>MACGRPIVDGRFLPQSAVDSRFLPQSAANGRNRPPTIDFWRYRPVTGMGSPWMGWLCLTCIMLEFDHMLWAMLGLDDDAKVLSGADYNTPVINQLICKFGTSIEAILVEIFPAIASRLIVVLPKDAFPSGPGCNTEV</sequence>
<gene>
    <name evidence="1" type="ORF">B296_00047269</name>
</gene>
<proteinExistence type="predicted"/>
<comment type="caution">
    <text evidence="1">The sequence shown here is derived from an EMBL/GenBank/DDBJ whole genome shotgun (WGS) entry which is preliminary data.</text>
</comment>
<dbReference type="Proteomes" id="UP000287651">
    <property type="component" value="Unassembled WGS sequence"/>
</dbReference>